<dbReference type="GO" id="GO:0016491">
    <property type="term" value="F:oxidoreductase activity"/>
    <property type="evidence" value="ECO:0007669"/>
    <property type="project" value="UniProtKB-KW"/>
</dbReference>
<gene>
    <name evidence="3" type="ORF">BED41_02405</name>
</gene>
<dbReference type="KEGG" id="cpor:BED41_02405"/>
<feature type="domain" description="SoxA A3" evidence="2">
    <location>
        <begin position="7"/>
        <end position="85"/>
    </location>
</feature>
<dbReference type="AlphaFoldDB" id="A0A1B2I258"/>
<reference evidence="3" key="1">
    <citation type="submission" date="2016-08" db="EMBL/GenBank/DDBJ databases">
        <title>Complete genome of Cloacibacillus porcorum.</title>
        <authorList>
            <person name="Looft T."/>
            <person name="Bayles D.O."/>
            <person name="Alt D.P."/>
        </authorList>
    </citation>
    <scope>NUCLEOTIDE SEQUENCE [LARGE SCALE GENOMIC DNA]</scope>
    <source>
        <strain evidence="3">CL-84</strain>
    </source>
</reference>
<dbReference type="Proteomes" id="UP000093044">
    <property type="component" value="Chromosome"/>
</dbReference>
<evidence type="ECO:0000256" key="1">
    <source>
        <dbReference type="ARBA" id="ARBA00023002"/>
    </source>
</evidence>
<evidence type="ECO:0000259" key="2">
    <source>
        <dbReference type="Pfam" id="PF17806"/>
    </source>
</evidence>
<dbReference type="OrthoDB" id="9801699at2"/>
<organism evidence="3 4">
    <name type="scientific">Cloacibacillus porcorum</name>
    <dbReference type="NCBI Taxonomy" id="1197717"/>
    <lineage>
        <taxon>Bacteria</taxon>
        <taxon>Thermotogati</taxon>
        <taxon>Synergistota</taxon>
        <taxon>Synergistia</taxon>
        <taxon>Synergistales</taxon>
        <taxon>Synergistaceae</taxon>
        <taxon>Cloacibacillus</taxon>
    </lineage>
</organism>
<keyword evidence="1" id="KW-0560">Oxidoreductase</keyword>
<dbReference type="Gene3D" id="1.10.10.1100">
    <property type="entry name" value="BFD-like [2Fe-2S]-binding domain"/>
    <property type="match status" value="1"/>
</dbReference>
<name>A0A1B2I258_9BACT</name>
<dbReference type="Pfam" id="PF17806">
    <property type="entry name" value="SO_alpha_A3"/>
    <property type="match status" value="1"/>
</dbReference>
<dbReference type="InterPro" id="IPR041117">
    <property type="entry name" value="SoxA_A3"/>
</dbReference>
<dbReference type="EMBL" id="CP016757">
    <property type="protein sequence ID" value="ANZ44043.1"/>
    <property type="molecule type" value="Genomic_DNA"/>
</dbReference>
<keyword evidence="4" id="KW-1185">Reference proteome</keyword>
<evidence type="ECO:0000313" key="3">
    <source>
        <dbReference type="EMBL" id="ANZ44043.1"/>
    </source>
</evidence>
<protein>
    <submittedName>
        <fullName evidence="3">(2Fe-2S)-binding protein</fullName>
    </submittedName>
</protein>
<evidence type="ECO:0000313" key="4">
    <source>
        <dbReference type="Proteomes" id="UP000093044"/>
    </source>
</evidence>
<dbReference type="STRING" id="1197717.BED41_02405"/>
<proteinExistence type="predicted"/>
<dbReference type="InterPro" id="IPR041854">
    <property type="entry name" value="BFD-like_2Fe2S-bd_dom_sf"/>
</dbReference>
<dbReference type="GeneID" id="83056702"/>
<accession>A0A1B2I258</accession>
<sequence length="89" mass="10045">MAKVNVICRCEEIEIDEIREWIARGYDTFDELKRELRVGMGPCQGRGCRDIILREISKATGKPVSEIAPGTMRPPVKPIKLSLLAEDCE</sequence>
<dbReference type="RefSeq" id="WP_066742653.1">
    <property type="nucleotide sequence ID" value="NZ_CATWZH010000032.1"/>
</dbReference>